<keyword evidence="2" id="KW-1185">Reference proteome</keyword>
<proteinExistence type="predicted"/>
<gene>
    <name evidence="1" type="ORF">BHAOGJBA_2832</name>
</gene>
<reference evidence="1" key="2">
    <citation type="submission" date="2021-08" db="EMBL/GenBank/DDBJ databases">
        <authorList>
            <person name="Tani A."/>
            <person name="Ola A."/>
            <person name="Ogura Y."/>
            <person name="Katsura K."/>
            <person name="Hayashi T."/>
        </authorList>
    </citation>
    <scope>NUCLEOTIDE SEQUENCE</scope>
    <source>
        <strain evidence="1">DSM 16372</strain>
    </source>
</reference>
<reference evidence="1" key="1">
    <citation type="journal article" date="2016" name="Front. Microbiol.">
        <title>Genome Sequence of the Piezophilic, Mesophilic Sulfate-Reducing Bacterium Desulfovibrio indicus J2T.</title>
        <authorList>
            <person name="Cao J."/>
            <person name="Maignien L."/>
            <person name="Shao Z."/>
            <person name="Alain K."/>
            <person name="Jebbar M."/>
        </authorList>
    </citation>
    <scope>NUCLEOTIDE SEQUENCE</scope>
    <source>
        <strain evidence="1">DSM 16372</strain>
    </source>
</reference>
<comment type="caution">
    <text evidence="1">The sequence shown here is derived from an EMBL/GenBank/DDBJ whole genome shotgun (WGS) entry which is preliminary data.</text>
</comment>
<evidence type="ECO:0008006" key="3">
    <source>
        <dbReference type="Google" id="ProtNLM"/>
    </source>
</evidence>
<name>A0AAV4ZN82_9HYPH</name>
<dbReference type="EMBL" id="BPQO01000011">
    <property type="protein sequence ID" value="GJD89306.1"/>
    <property type="molecule type" value="Genomic_DNA"/>
</dbReference>
<sequence length="46" mass="5149">MDPRTVGRWGTGAKEAPDWVLPMLARLLRERAADASELARQIEASR</sequence>
<protein>
    <recommendedName>
        <fullName evidence="3">XRE family transcriptional regulator</fullName>
    </recommendedName>
</protein>
<dbReference type="Proteomes" id="UP001055247">
    <property type="component" value="Unassembled WGS sequence"/>
</dbReference>
<organism evidence="1 2">
    <name type="scientific">Methylobacterium hispanicum</name>
    <dbReference type="NCBI Taxonomy" id="270350"/>
    <lineage>
        <taxon>Bacteria</taxon>
        <taxon>Pseudomonadati</taxon>
        <taxon>Pseudomonadota</taxon>
        <taxon>Alphaproteobacteria</taxon>
        <taxon>Hyphomicrobiales</taxon>
        <taxon>Methylobacteriaceae</taxon>
        <taxon>Methylobacterium</taxon>
    </lineage>
</organism>
<dbReference type="AlphaFoldDB" id="A0AAV4ZN82"/>
<evidence type="ECO:0000313" key="1">
    <source>
        <dbReference type="EMBL" id="GJD89306.1"/>
    </source>
</evidence>
<evidence type="ECO:0000313" key="2">
    <source>
        <dbReference type="Proteomes" id="UP001055247"/>
    </source>
</evidence>
<dbReference type="RefSeq" id="WP_238230165.1">
    <property type="nucleotide sequence ID" value="NZ_BPQO01000011.1"/>
</dbReference>
<accession>A0AAV4ZN82</accession>